<gene>
    <name evidence="3" type="ORF">RHSIM_Rhsim06G0060200</name>
</gene>
<comment type="caution">
    <text evidence="3">The sequence shown here is derived from an EMBL/GenBank/DDBJ whole genome shotgun (WGS) entry which is preliminary data.</text>
</comment>
<feature type="domain" description="DUF4283" evidence="2">
    <location>
        <begin position="116"/>
        <end position="196"/>
    </location>
</feature>
<reference evidence="3" key="1">
    <citation type="submission" date="2019-11" db="EMBL/GenBank/DDBJ databases">
        <authorList>
            <person name="Liu Y."/>
            <person name="Hou J."/>
            <person name="Li T.-Q."/>
            <person name="Guan C.-H."/>
            <person name="Wu X."/>
            <person name="Wu H.-Z."/>
            <person name="Ling F."/>
            <person name="Zhang R."/>
            <person name="Shi X.-G."/>
            <person name="Ren J.-P."/>
            <person name="Chen E.-F."/>
            <person name="Sun J.-M."/>
        </authorList>
    </citation>
    <scope>NUCLEOTIDE SEQUENCE</scope>
    <source>
        <strain evidence="3">Adult_tree_wgs_1</strain>
        <tissue evidence="3">Leaves</tissue>
    </source>
</reference>
<evidence type="ECO:0000313" key="3">
    <source>
        <dbReference type="EMBL" id="KAF7141980.1"/>
    </source>
</evidence>
<feature type="region of interest" description="Disordered" evidence="1">
    <location>
        <begin position="413"/>
        <end position="439"/>
    </location>
</feature>
<dbReference type="PANTHER" id="PTHR31286">
    <property type="entry name" value="GLYCINE-RICH CELL WALL STRUCTURAL PROTEIN 1.8-LIKE"/>
    <property type="match status" value="1"/>
</dbReference>
<dbReference type="Pfam" id="PF14111">
    <property type="entry name" value="DUF4283"/>
    <property type="match status" value="1"/>
</dbReference>
<dbReference type="PANTHER" id="PTHR31286:SF180">
    <property type="entry name" value="OS10G0362600 PROTEIN"/>
    <property type="match status" value="1"/>
</dbReference>
<dbReference type="InterPro" id="IPR025558">
    <property type="entry name" value="DUF4283"/>
</dbReference>
<dbReference type="InterPro" id="IPR040256">
    <property type="entry name" value="At4g02000-like"/>
</dbReference>
<sequence length="439" mass="47383">MASFGKNFDALFPPLGLSSSTSASKFRFPGPHKSVSLLSNNSLHCGSVPILVNGFGTSVDNQGVSSSVGCVNLLDFLESVSDHLEIQNEFSVFSSYAGEGEDYSIPPSAVEALGAVKWKDFLVGRFVDKKIPFLAVRSVAFKKWADNGLVDVLSNDKGFYFFQFGSEGACRQIVESGPWHFGGRLMVLQIWHSDIEYEKEGLAKYLSGFSFIMFLSNFRLQSYIASSVGKPLYADEMAETAKGISYAKICVEVHVTASLPHSVDLLDASGKKVSIAIKHPWRPKKCDSCRVFGHSGCNQKVVQPHVSAVDIPAKGLNAPRGKVWVVKPGGRDSGPTPLEGFDPALIMVMGFEVTEVSLGYGDSVIQDSLVGAPNGSDPSSSKGMEMVQDDTLPDVLGVGMAYPDALFQALTSKEMENLHKPNEGKNPGAAKRGRKPKKQ</sequence>
<protein>
    <recommendedName>
        <fullName evidence="2">DUF4283 domain-containing protein</fullName>
    </recommendedName>
</protein>
<dbReference type="AlphaFoldDB" id="A0A834GWW7"/>
<evidence type="ECO:0000259" key="2">
    <source>
        <dbReference type="Pfam" id="PF14111"/>
    </source>
</evidence>
<evidence type="ECO:0000256" key="1">
    <source>
        <dbReference type="SAM" id="MobiDB-lite"/>
    </source>
</evidence>
<dbReference type="Proteomes" id="UP000626092">
    <property type="component" value="Unassembled WGS sequence"/>
</dbReference>
<name>A0A834GWW7_RHOSS</name>
<feature type="compositionally biased region" description="Basic and acidic residues" evidence="1">
    <location>
        <begin position="413"/>
        <end position="423"/>
    </location>
</feature>
<keyword evidence="4" id="KW-1185">Reference proteome</keyword>
<accession>A0A834GWW7</accession>
<dbReference type="EMBL" id="WJXA01000006">
    <property type="protein sequence ID" value="KAF7141980.1"/>
    <property type="molecule type" value="Genomic_DNA"/>
</dbReference>
<proteinExistence type="predicted"/>
<dbReference type="OrthoDB" id="1609566at2759"/>
<evidence type="ECO:0000313" key="4">
    <source>
        <dbReference type="Proteomes" id="UP000626092"/>
    </source>
</evidence>
<organism evidence="3 4">
    <name type="scientific">Rhododendron simsii</name>
    <name type="common">Sims's rhododendron</name>
    <dbReference type="NCBI Taxonomy" id="118357"/>
    <lineage>
        <taxon>Eukaryota</taxon>
        <taxon>Viridiplantae</taxon>
        <taxon>Streptophyta</taxon>
        <taxon>Embryophyta</taxon>
        <taxon>Tracheophyta</taxon>
        <taxon>Spermatophyta</taxon>
        <taxon>Magnoliopsida</taxon>
        <taxon>eudicotyledons</taxon>
        <taxon>Gunneridae</taxon>
        <taxon>Pentapetalae</taxon>
        <taxon>asterids</taxon>
        <taxon>Ericales</taxon>
        <taxon>Ericaceae</taxon>
        <taxon>Ericoideae</taxon>
        <taxon>Rhodoreae</taxon>
        <taxon>Rhododendron</taxon>
    </lineage>
</organism>